<evidence type="ECO:0000256" key="2">
    <source>
        <dbReference type="ARBA" id="ARBA00022723"/>
    </source>
</evidence>
<dbReference type="GO" id="GO:0006974">
    <property type="term" value="P:DNA damage response"/>
    <property type="evidence" value="ECO:0007669"/>
    <property type="project" value="TreeGrafter"/>
</dbReference>
<dbReference type="InterPro" id="IPR044862">
    <property type="entry name" value="Pro_4_hyd_alph_FE2OG_OXY"/>
</dbReference>
<proteinExistence type="predicted"/>
<organism evidence="8 9">
    <name type="scientific">Tranquillimonas alkanivorans</name>
    <dbReference type="NCBI Taxonomy" id="441119"/>
    <lineage>
        <taxon>Bacteria</taxon>
        <taxon>Pseudomonadati</taxon>
        <taxon>Pseudomonadota</taxon>
        <taxon>Alphaproteobacteria</taxon>
        <taxon>Rhodobacterales</taxon>
        <taxon>Roseobacteraceae</taxon>
        <taxon>Tranquillimonas</taxon>
    </lineage>
</organism>
<dbReference type="SMART" id="SM00702">
    <property type="entry name" value="P4Hc"/>
    <property type="match status" value="1"/>
</dbReference>
<dbReference type="STRING" id="441119.SAMN04488047_112102"/>
<keyword evidence="2" id="KW-0479">Metal-binding</keyword>
<name>A0A1I5T212_9RHOB</name>
<protein>
    <submittedName>
        <fullName evidence="8">PKHD-type hydroxylase</fullName>
    </submittedName>
</protein>
<evidence type="ECO:0000256" key="4">
    <source>
        <dbReference type="ARBA" id="ARBA00022964"/>
    </source>
</evidence>
<dbReference type="GO" id="GO:0006879">
    <property type="term" value="P:intracellular iron ion homeostasis"/>
    <property type="evidence" value="ECO:0007669"/>
    <property type="project" value="TreeGrafter"/>
</dbReference>
<evidence type="ECO:0000256" key="3">
    <source>
        <dbReference type="ARBA" id="ARBA00022896"/>
    </source>
</evidence>
<dbReference type="AlphaFoldDB" id="A0A1I5T212"/>
<feature type="domain" description="Fe2OG dioxygenase" evidence="7">
    <location>
        <begin position="82"/>
        <end position="179"/>
    </location>
</feature>
<dbReference type="GO" id="GO:0031418">
    <property type="term" value="F:L-ascorbic acid binding"/>
    <property type="evidence" value="ECO:0007669"/>
    <property type="project" value="UniProtKB-KW"/>
</dbReference>
<keyword evidence="9" id="KW-1185">Reference proteome</keyword>
<evidence type="ECO:0000313" key="8">
    <source>
        <dbReference type="EMBL" id="SFP76891.1"/>
    </source>
</evidence>
<dbReference type="RefSeq" id="WP_093423460.1">
    <property type="nucleotide sequence ID" value="NZ_FOXA01000012.1"/>
</dbReference>
<sequence length="183" mass="20084">MIHVHSIASAFTPDECRRIVAHSDAAPAADARLVGATRDHGQRRADLVWLDDIPEAAWVMDRIIDVVREANRDVFGFDLTEFAESPQVARYGAEREGHFDWHSDVGEGALAAKRKLTMVVQLSEPADYEGGALQVMPSAHVVEAGRALGTATLFPSFLLHRVTPVTRGARHSLTIWAHGPAFR</sequence>
<dbReference type="OrthoDB" id="9812472at2"/>
<evidence type="ECO:0000313" key="9">
    <source>
        <dbReference type="Proteomes" id="UP000199356"/>
    </source>
</evidence>
<dbReference type="SUPFAM" id="SSF51197">
    <property type="entry name" value="Clavaminate synthase-like"/>
    <property type="match status" value="1"/>
</dbReference>
<dbReference type="Gene3D" id="2.60.120.620">
    <property type="entry name" value="q2cbj1_9rhob like domain"/>
    <property type="match status" value="1"/>
</dbReference>
<keyword evidence="3" id="KW-0847">Vitamin C</keyword>
<dbReference type="InterPro" id="IPR023550">
    <property type="entry name" value="PKHD_hydroxylase"/>
</dbReference>
<evidence type="ECO:0000259" key="7">
    <source>
        <dbReference type="PROSITE" id="PS51471"/>
    </source>
</evidence>
<keyword evidence="6" id="KW-0408">Iron</keyword>
<evidence type="ECO:0000256" key="6">
    <source>
        <dbReference type="ARBA" id="ARBA00023004"/>
    </source>
</evidence>
<reference evidence="8 9" key="1">
    <citation type="submission" date="2016-10" db="EMBL/GenBank/DDBJ databases">
        <authorList>
            <person name="de Groot N.N."/>
        </authorList>
    </citation>
    <scope>NUCLEOTIDE SEQUENCE [LARGE SCALE GENOMIC DNA]</scope>
    <source>
        <strain evidence="8 9">DSM 19547</strain>
    </source>
</reference>
<dbReference type="PANTHER" id="PTHR41536">
    <property type="entry name" value="PKHD-TYPE HYDROXYLASE YBIX"/>
    <property type="match status" value="1"/>
</dbReference>
<evidence type="ECO:0000256" key="5">
    <source>
        <dbReference type="ARBA" id="ARBA00023002"/>
    </source>
</evidence>
<dbReference type="InterPro" id="IPR006620">
    <property type="entry name" value="Pro_4_hyd_alph"/>
</dbReference>
<comment type="cofactor">
    <cofactor evidence="1">
        <name>L-ascorbate</name>
        <dbReference type="ChEBI" id="CHEBI:38290"/>
    </cofactor>
</comment>
<dbReference type="PROSITE" id="PS51471">
    <property type="entry name" value="FE2OG_OXY"/>
    <property type="match status" value="1"/>
</dbReference>
<dbReference type="Proteomes" id="UP000199356">
    <property type="component" value="Unassembled WGS sequence"/>
</dbReference>
<keyword evidence="4" id="KW-0223">Dioxygenase</keyword>
<evidence type="ECO:0000256" key="1">
    <source>
        <dbReference type="ARBA" id="ARBA00001961"/>
    </source>
</evidence>
<dbReference type="InterPro" id="IPR005123">
    <property type="entry name" value="Oxoglu/Fe-dep_dioxygenase_dom"/>
</dbReference>
<dbReference type="PANTHER" id="PTHR41536:SF1">
    <property type="entry name" value="PKHD-TYPE HYDROXYLASE YBIX"/>
    <property type="match status" value="1"/>
</dbReference>
<keyword evidence="5" id="KW-0560">Oxidoreductase</keyword>
<dbReference type="Pfam" id="PF13640">
    <property type="entry name" value="2OG-FeII_Oxy_3"/>
    <property type="match status" value="1"/>
</dbReference>
<dbReference type="EMBL" id="FOXA01000012">
    <property type="protein sequence ID" value="SFP76891.1"/>
    <property type="molecule type" value="Genomic_DNA"/>
</dbReference>
<dbReference type="GO" id="GO:0005506">
    <property type="term" value="F:iron ion binding"/>
    <property type="evidence" value="ECO:0007669"/>
    <property type="project" value="InterPro"/>
</dbReference>
<gene>
    <name evidence="8" type="ORF">SAMN04488047_112102</name>
</gene>
<accession>A0A1I5T212</accession>
<dbReference type="GO" id="GO:0016706">
    <property type="term" value="F:2-oxoglutarate-dependent dioxygenase activity"/>
    <property type="evidence" value="ECO:0007669"/>
    <property type="project" value="InterPro"/>
</dbReference>